<dbReference type="Proteomes" id="UP000320475">
    <property type="component" value="Unassembled WGS sequence"/>
</dbReference>
<sequence length="787" mass="85372">MTILSRTAKIAPQALKAANVRCLATVAPSSRVHISNQEPNQYINYQRIENNLKIIRDRLGHPLTLAEKIVYGHLDNAKNQDLVRGKSYLKLRPDRVACQDATAQMALLQFMSAGMPTVAVPTTVHCDHLIEAQLGGPKDLARANDINKEVYNFLATSTAKYGIGFWRPGSGIIHQIILENYAFPGGLMIGTDSHTPNAGGLGMVAIGVGGADAVDVMANIPWELKCPKVIGVKLTGKMSGWTSPKDVILKVAGILTVKGGTGAIVEYHGPGVESMSCTGMATICNMGAEIGATTSVFPYNKRMADYLNATKRPYITEWANKFRHNLVPDEGAKIFRSCHRYDQLIEIDLNTLEPAVNGPFTPDLYTPISQFKDAVKKNGWPAELKVGLIGSCTNSSYEDMSRSASLAKQALDAGLKAKSLFTITPGSEQIRATIARDGQMKDLEDAGGVVLANACGPCIGQWDRKDVKKGEKNSIVTSYNRNFTGRNDANPATHAFVTSPELVTAMIFAGTLNFNPLTDTIPTPSGKPFKFRAPTGDELPARGYDPGENTYQAPPADRSSVRVDVSPTSDRLQLLSPFPKWNGKDLKEAPILIKARGKCTTDHISMAGPWLKYRGHLDNISNNMLIGAINSENGKANNVKNILNGQFEEVPKVARQYKAQGIPWVVIGDENYGEGSSREHAALEVRHLGGFAVIVKSFARIHETNLKKQGLLPLTFVNPADYDKIDPSDKVSIIGLENDLKPGKHLTLRVHKSNGSTVDIPIAHTFNEGQIGWFKAGSALNLMAQSA</sequence>
<comment type="subcellular location">
    <subcellularLocation>
        <location evidence="1 13">Mitochondrion</location>
    </subcellularLocation>
</comment>
<evidence type="ECO:0000256" key="6">
    <source>
        <dbReference type="ARBA" id="ARBA00022723"/>
    </source>
</evidence>
<name>A0A507CXH0_9FUNG</name>
<dbReference type="InterPro" id="IPR036008">
    <property type="entry name" value="Aconitase_4Fe-4S_dom"/>
</dbReference>
<dbReference type="InterPro" id="IPR015931">
    <property type="entry name" value="Acnase/IPM_dHydase_lsu_aba_1/3"/>
</dbReference>
<evidence type="ECO:0000256" key="8">
    <source>
        <dbReference type="ARBA" id="ARBA00023004"/>
    </source>
</evidence>
<evidence type="ECO:0000256" key="2">
    <source>
        <dbReference type="ARBA" id="ARBA00004717"/>
    </source>
</evidence>
<keyword evidence="5" id="KW-0816">Tricarboxylic acid cycle</keyword>
<dbReference type="GO" id="GO:0003994">
    <property type="term" value="F:aconitate hydratase activity"/>
    <property type="evidence" value="ECO:0007669"/>
    <property type="project" value="UniProtKB-EC"/>
</dbReference>
<keyword evidence="11 13" id="KW-0456">Lyase</keyword>
<proteinExistence type="inferred from homology"/>
<evidence type="ECO:0000256" key="13">
    <source>
        <dbReference type="RuleBase" id="RU362107"/>
    </source>
</evidence>
<dbReference type="FunFam" id="3.20.19.10:FF:000002">
    <property type="entry name" value="Aconitate hydratase, mitochondrial"/>
    <property type="match status" value="1"/>
</dbReference>
<dbReference type="GO" id="GO:0005739">
    <property type="term" value="C:mitochondrion"/>
    <property type="evidence" value="ECO:0007669"/>
    <property type="project" value="UniProtKB-SubCell"/>
</dbReference>
<evidence type="ECO:0000256" key="10">
    <source>
        <dbReference type="ARBA" id="ARBA00023128"/>
    </source>
</evidence>
<dbReference type="PANTHER" id="PTHR43160:SF3">
    <property type="entry name" value="ACONITATE HYDRATASE, MITOCHONDRIAL"/>
    <property type="match status" value="1"/>
</dbReference>
<dbReference type="SUPFAM" id="SSF52016">
    <property type="entry name" value="LeuD/IlvD-like"/>
    <property type="match status" value="1"/>
</dbReference>
<dbReference type="PRINTS" id="PR00415">
    <property type="entry name" value="ACONITASE"/>
</dbReference>
<evidence type="ECO:0000256" key="5">
    <source>
        <dbReference type="ARBA" id="ARBA00022532"/>
    </source>
</evidence>
<dbReference type="OrthoDB" id="2224430at2759"/>
<dbReference type="VEuPathDB" id="FungiDB:SeMB42_g01126"/>
<dbReference type="InterPro" id="IPR050926">
    <property type="entry name" value="Aconitase/IPM_isomerase"/>
</dbReference>
<evidence type="ECO:0000256" key="12">
    <source>
        <dbReference type="ARBA" id="ARBA00023501"/>
    </source>
</evidence>
<dbReference type="Pfam" id="PF00330">
    <property type="entry name" value="Aconitase"/>
    <property type="match status" value="1"/>
</dbReference>
<evidence type="ECO:0000256" key="7">
    <source>
        <dbReference type="ARBA" id="ARBA00022946"/>
    </source>
</evidence>
<dbReference type="PROSITE" id="PS01244">
    <property type="entry name" value="ACONITASE_2"/>
    <property type="match status" value="1"/>
</dbReference>
<reference evidence="17 18" key="1">
    <citation type="journal article" date="2019" name="Sci. Rep.">
        <title>Comparative genomics of chytrid fungi reveal insights into the obligate biotrophic and pathogenic lifestyle of Synchytrium endobioticum.</title>
        <authorList>
            <person name="van de Vossenberg B.T.L.H."/>
            <person name="Warris S."/>
            <person name="Nguyen H.D.T."/>
            <person name="van Gent-Pelzer M.P.E."/>
            <person name="Joly D.L."/>
            <person name="van de Geest H.C."/>
            <person name="Bonants P.J.M."/>
            <person name="Smith D.S."/>
            <person name="Levesque C.A."/>
            <person name="van der Lee T.A.J."/>
        </authorList>
    </citation>
    <scope>NUCLEOTIDE SEQUENCE [LARGE SCALE GENOMIC DNA]</scope>
    <source>
        <strain evidence="17 18">LEV6574</strain>
    </source>
</reference>
<comment type="cofactor">
    <cofactor evidence="13">
        <name>[4Fe-4S] cluster</name>
        <dbReference type="ChEBI" id="CHEBI:49883"/>
    </cofactor>
    <text evidence="13">Binds 1 [4Fe-4S] cluster per subunit.</text>
</comment>
<dbReference type="AlphaFoldDB" id="A0A507CXH0"/>
<gene>
    <name evidence="17" type="primary">LEU1</name>
    <name evidence="17" type="ORF">SeLEV6574_g04988</name>
</gene>
<keyword evidence="6 13" id="KW-0479">Metal-binding</keyword>
<evidence type="ECO:0000256" key="1">
    <source>
        <dbReference type="ARBA" id="ARBA00004173"/>
    </source>
</evidence>
<dbReference type="Gene3D" id="3.20.19.10">
    <property type="entry name" value="Aconitase, domain 4"/>
    <property type="match status" value="1"/>
</dbReference>
<evidence type="ECO:0000256" key="4">
    <source>
        <dbReference type="ARBA" id="ARBA00015940"/>
    </source>
</evidence>
<feature type="domain" description="Aconitase A/isopropylmalate dehydratase small subunit swivel" evidence="16">
    <location>
        <begin position="590"/>
        <end position="718"/>
    </location>
</feature>
<dbReference type="InterPro" id="IPR015932">
    <property type="entry name" value="Aconitase_dom2"/>
</dbReference>
<dbReference type="Gene3D" id="3.30.499.10">
    <property type="entry name" value="Aconitase, domain 3"/>
    <property type="match status" value="2"/>
</dbReference>
<feature type="domain" description="Aconitase/3-isopropylmalate dehydratase large subunit alpha/beta/alpha" evidence="15">
    <location>
        <begin position="67"/>
        <end position="510"/>
    </location>
</feature>
<evidence type="ECO:0000259" key="15">
    <source>
        <dbReference type="Pfam" id="PF00330"/>
    </source>
</evidence>
<keyword evidence="7 13" id="KW-0809">Transit peptide</keyword>
<dbReference type="SUPFAM" id="SSF53732">
    <property type="entry name" value="Aconitase iron-sulfur domain"/>
    <property type="match status" value="1"/>
</dbReference>
<dbReference type="InterPro" id="IPR006248">
    <property type="entry name" value="Aconitase_mito-like"/>
</dbReference>
<feature type="region of interest" description="Disordered" evidence="14">
    <location>
        <begin position="540"/>
        <end position="561"/>
    </location>
</feature>
<dbReference type="NCBIfam" id="TIGR01340">
    <property type="entry name" value="aconitase_mito"/>
    <property type="match status" value="1"/>
</dbReference>
<organism evidence="17 18">
    <name type="scientific">Synchytrium endobioticum</name>
    <dbReference type="NCBI Taxonomy" id="286115"/>
    <lineage>
        <taxon>Eukaryota</taxon>
        <taxon>Fungi</taxon>
        <taxon>Fungi incertae sedis</taxon>
        <taxon>Chytridiomycota</taxon>
        <taxon>Chytridiomycota incertae sedis</taxon>
        <taxon>Chytridiomycetes</taxon>
        <taxon>Synchytriales</taxon>
        <taxon>Synchytriaceae</taxon>
        <taxon>Synchytrium</taxon>
    </lineage>
</organism>
<dbReference type="InterPro" id="IPR001030">
    <property type="entry name" value="Acoase/IPM_deHydtase_lsu_aba"/>
</dbReference>
<comment type="pathway">
    <text evidence="2">Carbohydrate metabolism; tricarboxylic acid cycle; isocitrate from oxaloacetate: step 2/2.</text>
</comment>
<dbReference type="InterPro" id="IPR015928">
    <property type="entry name" value="Aconitase/3IPM_dehydase_swvl"/>
</dbReference>
<keyword evidence="10 13" id="KW-0496">Mitochondrion</keyword>
<dbReference type="InterPro" id="IPR000573">
    <property type="entry name" value="AconitaseA/IPMdHydase_ssu_swvl"/>
</dbReference>
<dbReference type="PANTHER" id="PTHR43160">
    <property type="entry name" value="ACONITATE HYDRATASE B"/>
    <property type="match status" value="1"/>
</dbReference>
<keyword evidence="8 13" id="KW-0408">Iron</keyword>
<dbReference type="FunFam" id="3.30.499.10:FF:000004">
    <property type="entry name" value="Aconitate hydratase, mitochondrial"/>
    <property type="match status" value="1"/>
</dbReference>
<dbReference type="GO" id="GO:0051539">
    <property type="term" value="F:4 iron, 4 sulfur cluster binding"/>
    <property type="evidence" value="ECO:0007669"/>
    <property type="project" value="UniProtKB-UniRule"/>
</dbReference>
<evidence type="ECO:0000256" key="3">
    <source>
        <dbReference type="ARBA" id="ARBA00007185"/>
    </source>
</evidence>
<dbReference type="NCBIfam" id="NF005558">
    <property type="entry name" value="PRK07229.1"/>
    <property type="match status" value="1"/>
</dbReference>
<evidence type="ECO:0000256" key="9">
    <source>
        <dbReference type="ARBA" id="ARBA00023014"/>
    </source>
</evidence>
<evidence type="ECO:0000313" key="17">
    <source>
        <dbReference type="EMBL" id="TPX43570.1"/>
    </source>
</evidence>
<comment type="similarity">
    <text evidence="3 13">Belongs to the aconitase/IPM isomerase family.</text>
</comment>
<protein>
    <recommendedName>
        <fullName evidence="4 13">Aconitate hydratase, mitochondrial</fullName>
        <shortName evidence="13">Aconitase</shortName>
        <ecNumber evidence="13">4.2.1.-</ecNumber>
    </recommendedName>
</protein>
<evidence type="ECO:0000259" key="16">
    <source>
        <dbReference type="Pfam" id="PF00694"/>
    </source>
</evidence>
<evidence type="ECO:0000256" key="14">
    <source>
        <dbReference type="SAM" id="MobiDB-lite"/>
    </source>
</evidence>
<dbReference type="CDD" id="cd01584">
    <property type="entry name" value="AcnA_Mitochondrial"/>
    <property type="match status" value="1"/>
</dbReference>
<dbReference type="PROSITE" id="PS00450">
    <property type="entry name" value="ACONITASE_1"/>
    <property type="match status" value="1"/>
</dbReference>
<dbReference type="FunFam" id="3.40.1060.10:FF:000001">
    <property type="entry name" value="Aconitate hydratase, mitochondrial"/>
    <property type="match status" value="1"/>
</dbReference>
<dbReference type="GO" id="GO:0006099">
    <property type="term" value="P:tricarboxylic acid cycle"/>
    <property type="evidence" value="ECO:0007669"/>
    <property type="project" value="UniProtKB-KW"/>
</dbReference>
<accession>A0A507CXH0</accession>
<comment type="caution">
    <text evidence="17">The sequence shown here is derived from an EMBL/GenBank/DDBJ whole genome shotgun (WGS) entry which is preliminary data.</text>
</comment>
<dbReference type="InterPro" id="IPR018136">
    <property type="entry name" value="Aconitase_4Fe-4S_BS"/>
</dbReference>
<evidence type="ECO:0000256" key="11">
    <source>
        <dbReference type="ARBA" id="ARBA00023239"/>
    </source>
</evidence>
<dbReference type="GO" id="GO:0005829">
    <property type="term" value="C:cytosol"/>
    <property type="evidence" value="ECO:0007669"/>
    <property type="project" value="TreeGrafter"/>
</dbReference>
<dbReference type="GO" id="GO:0046872">
    <property type="term" value="F:metal ion binding"/>
    <property type="evidence" value="ECO:0007669"/>
    <property type="project" value="UniProtKB-UniRule"/>
</dbReference>
<keyword evidence="9 13" id="KW-0411">Iron-sulfur</keyword>
<dbReference type="FunFam" id="3.30.499.10:FF:000003">
    <property type="entry name" value="Aconitate hydratase, mitochondrial"/>
    <property type="match status" value="1"/>
</dbReference>
<dbReference type="EMBL" id="QEAM01000218">
    <property type="protein sequence ID" value="TPX43570.1"/>
    <property type="molecule type" value="Genomic_DNA"/>
</dbReference>
<dbReference type="EC" id="4.2.1.-" evidence="13"/>
<evidence type="ECO:0000313" key="18">
    <source>
        <dbReference type="Proteomes" id="UP000320475"/>
    </source>
</evidence>
<comment type="catalytic activity">
    <reaction evidence="12">
        <text>citrate = D-threo-isocitrate</text>
        <dbReference type="Rhea" id="RHEA:10336"/>
        <dbReference type="ChEBI" id="CHEBI:15562"/>
        <dbReference type="ChEBI" id="CHEBI:16947"/>
        <dbReference type="EC" id="4.2.1.3"/>
    </reaction>
</comment>
<dbReference type="Gene3D" id="3.40.1060.10">
    <property type="entry name" value="Aconitase, Domain 2"/>
    <property type="match status" value="1"/>
</dbReference>
<dbReference type="Pfam" id="PF00694">
    <property type="entry name" value="Aconitase_C"/>
    <property type="match status" value="1"/>
</dbReference>